<dbReference type="EMBL" id="ML995488">
    <property type="protein sequence ID" value="KAF2140830.1"/>
    <property type="molecule type" value="Genomic_DNA"/>
</dbReference>
<keyword evidence="1" id="KW-0732">Signal</keyword>
<feature type="chain" id="PRO_5025536367" evidence="1">
    <location>
        <begin position="18"/>
        <end position="111"/>
    </location>
</feature>
<dbReference type="Proteomes" id="UP000799438">
    <property type="component" value="Unassembled WGS sequence"/>
</dbReference>
<reference evidence="2" key="1">
    <citation type="journal article" date="2020" name="Stud. Mycol.">
        <title>101 Dothideomycetes genomes: a test case for predicting lifestyles and emergence of pathogens.</title>
        <authorList>
            <person name="Haridas S."/>
            <person name="Albert R."/>
            <person name="Binder M."/>
            <person name="Bloem J."/>
            <person name="Labutti K."/>
            <person name="Salamov A."/>
            <person name="Andreopoulos B."/>
            <person name="Baker S."/>
            <person name="Barry K."/>
            <person name="Bills G."/>
            <person name="Bluhm B."/>
            <person name="Cannon C."/>
            <person name="Castanera R."/>
            <person name="Culley D."/>
            <person name="Daum C."/>
            <person name="Ezra D."/>
            <person name="Gonzalez J."/>
            <person name="Henrissat B."/>
            <person name="Kuo A."/>
            <person name="Liang C."/>
            <person name="Lipzen A."/>
            <person name="Lutzoni F."/>
            <person name="Magnuson J."/>
            <person name="Mondo S."/>
            <person name="Nolan M."/>
            <person name="Ohm R."/>
            <person name="Pangilinan J."/>
            <person name="Park H.-J."/>
            <person name="Ramirez L."/>
            <person name="Alfaro M."/>
            <person name="Sun H."/>
            <person name="Tritt A."/>
            <person name="Yoshinaga Y."/>
            <person name="Zwiers L.-H."/>
            <person name="Turgeon B."/>
            <person name="Goodwin S."/>
            <person name="Spatafora J."/>
            <person name="Crous P."/>
            <person name="Grigoriev I."/>
        </authorList>
    </citation>
    <scope>NUCLEOTIDE SEQUENCE</scope>
    <source>
        <strain evidence="2">CBS 121167</strain>
    </source>
</reference>
<dbReference type="GeneID" id="54300735"/>
<gene>
    <name evidence="2" type="ORF">K452DRAFT_309305</name>
</gene>
<protein>
    <submittedName>
        <fullName evidence="2">Uncharacterized protein</fullName>
    </submittedName>
</protein>
<evidence type="ECO:0000313" key="3">
    <source>
        <dbReference type="Proteomes" id="UP000799438"/>
    </source>
</evidence>
<feature type="signal peptide" evidence="1">
    <location>
        <begin position="1"/>
        <end position="17"/>
    </location>
</feature>
<sequence>MQFKTIALAFFVSLALSAPAENAGKEERAAQACPNGWAYCGECNGTSCKVAATNHPCKQGTKCTGEGGGDGAICGSDTIDFDNAFECPVKARFELAPARNFLIKLSLYNLF</sequence>
<evidence type="ECO:0000313" key="2">
    <source>
        <dbReference type="EMBL" id="KAF2140830.1"/>
    </source>
</evidence>
<organism evidence="2 3">
    <name type="scientific">Aplosporella prunicola CBS 121167</name>
    <dbReference type="NCBI Taxonomy" id="1176127"/>
    <lineage>
        <taxon>Eukaryota</taxon>
        <taxon>Fungi</taxon>
        <taxon>Dikarya</taxon>
        <taxon>Ascomycota</taxon>
        <taxon>Pezizomycotina</taxon>
        <taxon>Dothideomycetes</taxon>
        <taxon>Dothideomycetes incertae sedis</taxon>
        <taxon>Botryosphaeriales</taxon>
        <taxon>Aplosporellaceae</taxon>
        <taxon>Aplosporella</taxon>
    </lineage>
</organism>
<dbReference type="RefSeq" id="XP_033396543.1">
    <property type="nucleotide sequence ID" value="XM_033543238.1"/>
</dbReference>
<proteinExistence type="predicted"/>
<name>A0A6A6B9T4_9PEZI</name>
<dbReference type="OrthoDB" id="4983586at2759"/>
<dbReference type="AlphaFoldDB" id="A0A6A6B9T4"/>
<accession>A0A6A6B9T4</accession>
<keyword evidence="3" id="KW-1185">Reference proteome</keyword>
<evidence type="ECO:0000256" key="1">
    <source>
        <dbReference type="SAM" id="SignalP"/>
    </source>
</evidence>